<reference evidence="2 3" key="1">
    <citation type="submission" date="2018-04" db="EMBL/GenBank/DDBJ databases">
        <title>Genomic Encyclopedia of Archaeal and Bacterial Type Strains, Phase II (KMG-II): from individual species to whole genera.</title>
        <authorList>
            <person name="Goeker M."/>
        </authorList>
    </citation>
    <scope>NUCLEOTIDE SEQUENCE [LARGE SCALE GENOMIC DNA]</scope>
    <source>
        <strain evidence="2 3">DSM 23082</strain>
    </source>
</reference>
<organism evidence="2 3">
    <name type="scientific">Christiangramia gaetbulicola</name>
    <dbReference type="NCBI Taxonomy" id="703340"/>
    <lineage>
        <taxon>Bacteria</taxon>
        <taxon>Pseudomonadati</taxon>
        <taxon>Bacteroidota</taxon>
        <taxon>Flavobacteriia</taxon>
        <taxon>Flavobacteriales</taxon>
        <taxon>Flavobacteriaceae</taxon>
        <taxon>Christiangramia</taxon>
    </lineage>
</organism>
<evidence type="ECO:0000256" key="1">
    <source>
        <dbReference type="SAM" id="Phobius"/>
    </source>
</evidence>
<dbReference type="OrthoDB" id="1451767at2"/>
<dbReference type="RefSeq" id="WP_108170870.1">
    <property type="nucleotide sequence ID" value="NZ_QBKQ01000001.1"/>
</dbReference>
<protein>
    <submittedName>
        <fullName evidence="2">Uncharacterized protein</fullName>
    </submittedName>
</protein>
<evidence type="ECO:0000313" key="2">
    <source>
        <dbReference type="EMBL" id="PTX44964.1"/>
    </source>
</evidence>
<gene>
    <name evidence="2" type="ORF">C8P64_0951</name>
</gene>
<evidence type="ECO:0000313" key="3">
    <source>
        <dbReference type="Proteomes" id="UP000244174"/>
    </source>
</evidence>
<accession>A0A2T6AMC6</accession>
<keyword evidence="3" id="KW-1185">Reference proteome</keyword>
<dbReference type="AlphaFoldDB" id="A0A2T6AMC6"/>
<feature type="transmembrane region" description="Helical" evidence="1">
    <location>
        <begin position="30"/>
        <end position="46"/>
    </location>
</feature>
<sequence length="60" mass="7536">MMQEHLPKDKDPSEVQEWGWTFQEFITENFWYLLAILVLLALFFYARHRWNVRNSRKYKN</sequence>
<name>A0A2T6AMC6_9FLAO</name>
<dbReference type="EMBL" id="QBKQ01000001">
    <property type="protein sequence ID" value="PTX44964.1"/>
    <property type="molecule type" value="Genomic_DNA"/>
</dbReference>
<keyword evidence="1" id="KW-0472">Membrane</keyword>
<keyword evidence="1" id="KW-0812">Transmembrane</keyword>
<proteinExistence type="predicted"/>
<keyword evidence="1" id="KW-1133">Transmembrane helix</keyword>
<dbReference type="Proteomes" id="UP000244174">
    <property type="component" value="Unassembled WGS sequence"/>
</dbReference>
<comment type="caution">
    <text evidence="2">The sequence shown here is derived from an EMBL/GenBank/DDBJ whole genome shotgun (WGS) entry which is preliminary data.</text>
</comment>